<keyword evidence="3" id="KW-0812">Transmembrane</keyword>
<protein>
    <submittedName>
        <fullName evidence="4">CSON005967 protein</fullName>
    </submittedName>
</protein>
<proteinExistence type="inferred from homology"/>
<dbReference type="Gene3D" id="3.40.50.720">
    <property type="entry name" value="NAD(P)-binding Rossmann-like Domain"/>
    <property type="match status" value="1"/>
</dbReference>
<organism evidence="4">
    <name type="scientific">Culicoides sonorensis</name>
    <name type="common">Biting midge</name>
    <dbReference type="NCBI Taxonomy" id="179676"/>
    <lineage>
        <taxon>Eukaryota</taxon>
        <taxon>Metazoa</taxon>
        <taxon>Ecdysozoa</taxon>
        <taxon>Arthropoda</taxon>
        <taxon>Hexapoda</taxon>
        <taxon>Insecta</taxon>
        <taxon>Pterygota</taxon>
        <taxon>Neoptera</taxon>
        <taxon>Endopterygota</taxon>
        <taxon>Diptera</taxon>
        <taxon>Nematocera</taxon>
        <taxon>Chironomoidea</taxon>
        <taxon>Ceratopogonidae</taxon>
        <taxon>Ceratopogoninae</taxon>
        <taxon>Culicoides</taxon>
        <taxon>Monoculicoides</taxon>
    </lineage>
</organism>
<dbReference type="InterPro" id="IPR036291">
    <property type="entry name" value="NAD(P)-bd_dom_sf"/>
</dbReference>
<evidence type="ECO:0000256" key="3">
    <source>
        <dbReference type="SAM" id="Phobius"/>
    </source>
</evidence>
<accession>A0A336MUF0</accession>
<dbReference type="GO" id="GO:0016491">
    <property type="term" value="F:oxidoreductase activity"/>
    <property type="evidence" value="ECO:0007669"/>
    <property type="project" value="UniProtKB-KW"/>
</dbReference>
<comment type="similarity">
    <text evidence="2">Belongs to the short-chain dehydrogenases/reductases (SDR) family.</text>
</comment>
<evidence type="ECO:0000256" key="1">
    <source>
        <dbReference type="ARBA" id="ARBA00023002"/>
    </source>
</evidence>
<name>A0A336MUF0_CULSO</name>
<dbReference type="PRINTS" id="PR00081">
    <property type="entry name" value="GDHRDH"/>
</dbReference>
<dbReference type="Pfam" id="PF00106">
    <property type="entry name" value="adh_short"/>
    <property type="match status" value="1"/>
</dbReference>
<dbReference type="InterPro" id="IPR002347">
    <property type="entry name" value="SDR_fam"/>
</dbReference>
<dbReference type="PANTHER" id="PTHR43157:SF31">
    <property type="entry name" value="PHOSPHATIDYLINOSITOL-GLYCAN BIOSYNTHESIS CLASS F PROTEIN"/>
    <property type="match status" value="1"/>
</dbReference>
<dbReference type="PRINTS" id="PR00080">
    <property type="entry name" value="SDRFAMILY"/>
</dbReference>
<sequence length="326" mass="36759">MSDSGNNWWFLMLILIPVVIYLYRLYIQGASYKKNNRIDGKVVIITGANTGIGKETAIELAKRGGKIYLACRDPKRASEAQKEIIEKSGSSEVFVEILDLTSFESIKDFAKRFLSNEEKLDILINNAGIMACPKMLTKDGFEMQFGTNHLGHFLLTNLLLNQLKKSAPSRIVNVSSMAHLYGKINKIDINSEKSYNSVTAYSQSKLANVMFTRELAKRLEGTGVTVYSLHPGVISTELTRHLSDGIFFIFQSWLIRPLQNMFNKTPKAGAQTTIYCAIDPDLQNETGKYYSECKIDKVNPIALDDELCEWLWNTSVRLTKLSDKTD</sequence>
<evidence type="ECO:0000256" key="2">
    <source>
        <dbReference type="RuleBase" id="RU000363"/>
    </source>
</evidence>
<dbReference type="VEuPathDB" id="VectorBase:CSON005967"/>
<feature type="transmembrane region" description="Helical" evidence="3">
    <location>
        <begin position="6"/>
        <end position="27"/>
    </location>
</feature>
<keyword evidence="1" id="KW-0560">Oxidoreductase</keyword>
<dbReference type="SUPFAM" id="SSF51735">
    <property type="entry name" value="NAD(P)-binding Rossmann-fold domains"/>
    <property type="match status" value="1"/>
</dbReference>
<evidence type="ECO:0000313" key="4">
    <source>
        <dbReference type="EMBL" id="SSX33131.1"/>
    </source>
</evidence>
<dbReference type="PANTHER" id="PTHR43157">
    <property type="entry name" value="PHOSPHATIDYLINOSITOL-GLYCAN BIOSYNTHESIS CLASS F PROTEIN-RELATED"/>
    <property type="match status" value="1"/>
</dbReference>
<keyword evidence="3" id="KW-0472">Membrane</keyword>
<dbReference type="OMA" id="RFHDWNF"/>
<dbReference type="EMBL" id="UFQT01002294">
    <property type="protein sequence ID" value="SSX33131.1"/>
    <property type="molecule type" value="Genomic_DNA"/>
</dbReference>
<dbReference type="AlphaFoldDB" id="A0A336MUF0"/>
<keyword evidence="3" id="KW-1133">Transmembrane helix</keyword>
<reference evidence="4" key="1">
    <citation type="submission" date="2018-07" db="EMBL/GenBank/DDBJ databases">
        <authorList>
            <person name="Quirk P.G."/>
            <person name="Krulwich T.A."/>
        </authorList>
    </citation>
    <scope>NUCLEOTIDE SEQUENCE</scope>
</reference>
<gene>
    <name evidence="4" type="primary">CSON005967</name>
</gene>